<feature type="transmembrane region" description="Helical" evidence="1">
    <location>
        <begin position="194"/>
        <end position="215"/>
    </location>
</feature>
<keyword evidence="1" id="KW-0812">Transmembrane</keyword>
<feature type="transmembrane region" description="Helical" evidence="1">
    <location>
        <begin position="71"/>
        <end position="90"/>
    </location>
</feature>
<dbReference type="RefSeq" id="WP_213413616.1">
    <property type="nucleotide sequence ID" value="NZ_BOVK01000060.1"/>
</dbReference>
<feature type="transmembrane region" description="Helical" evidence="1">
    <location>
        <begin position="247"/>
        <end position="264"/>
    </location>
</feature>
<evidence type="ECO:0000313" key="2">
    <source>
        <dbReference type="EMBL" id="GIQ70802.1"/>
    </source>
</evidence>
<keyword evidence="3" id="KW-1185">Reference proteome</keyword>
<reference evidence="2" key="1">
    <citation type="submission" date="2021-04" db="EMBL/GenBank/DDBJ databases">
        <title>Draft genome sequence of Xylanibacillus composti strain K13.</title>
        <authorList>
            <person name="Uke A."/>
            <person name="Chhe C."/>
            <person name="Baramee S."/>
            <person name="Kosugi A."/>
        </authorList>
    </citation>
    <scope>NUCLEOTIDE SEQUENCE</scope>
    <source>
        <strain evidence="2">K13</strain>
    </source>
</reference>
<gene>
    <name evidence="2" type="ORF">XYCOK13_36260</name>
</gene>
<feature type="transmembrane region" description="Helical" evidence="1">
    <location>
        <begin position="6"/>
        <end position="23"/>
    </location>
</feature>
<feature type="transmembrane region" description="Helical" evidence="1">
    <location>
        <begin position="125"/>
        <end position="143"/>
    </location>
</feature>
<dbReference type="EMBL" id="BOVK01000060">
    <property type="protein sequence ID" value="GIQ70802.1"/>
    <property type="molecule type" value="Genomic_DNA"/>
</dbReference>
<proteinExistence type="predicted"/>
<protein>
    <submittedName>
        <fullName evidence="2">Uncharacterized protein</fullName>
    </submittedName>
</protein>
<keyword evidence="1" id="KW-0472">Membrane</keyword>
<keyword evidence="1" id="KW-1133">Transmembrane helix</keyword>
<feature type="transmembrane region" description="Helical" evidence="1">
    <location>
        <begin position="30"/>
        <end position="51"/>
    </location>
</feature>
<dbReference type="Proteomes" id="UP000677918">
    <property type="component" value="Unassembled WGS sequence"/>
</dbReference>
<sequence length="282" mass="33206">MPNFIPYLLLVLISLTILVSIVIRERQFSWLVLFFAFSGMVYVVEFFIMVIGDSYEYFPEVLTIRYYDNVAGAIVSNLLIVPALGTAVAVYNLRQRWIVLFATFLVAVEWLFTDLRIYEPHWWRMAYTWFALLFYFHLTRFWLAQLRKGLGVFRFLSLWMQAWSMIGTVMYLMGVIGIRYYQFGAFADMYHDDVFSGSIMGVMKAGIFAALLAAFPHSPWRWLAPVLVYAADVPLYYVGWLDIRLQFWQYMAIYLALASLLLLWNSYAHRVLWRLPSNMRLP</sequence>
<comment type="caution">
    <text evidence="2">The sequence shown here is derived from an EMBL/GenBank/DDBJ whole genome shotgun (WGS) entry which is preliminary data.</text>
</comment>
<dbReference type="AlphaFoldDB" id="A0A8J4H4D9"/>
<feature type="transmembrane region" description="Helical" evidence="1">
    <location>
        <begin position="222"/>
        <end position="241"/>
    </location>
</feature>
<feature type="transmembrane region" description="Helical" evidence="1">
    <location>
        <begin position="97"/>
        <end position="113"/>
    </location>
</feature>
<feature type="transmembrane region" description="Helical" evidence="1">
    <location>
        <begin position="155"/>
        <end position="182"/>
    </location>
</feature>
<organism evidence="2 3">
    <name type="scientific">Xylanibacillus composti</name>
    <dbReference type="NCBI Taxonomy" id="1572762"/>
    <lineage>
        <taxon>Bacteria</taxon>
        <taxon>Bacillati</taxon>
        <taxon>Bacillota</taxon>
        <taxon>Bacilli</taxon>
        <taxon>Bacillales</taxon>
        <taxon>Paenibacillaceae</taxon>
        <taxon>Xylanibacillus</taxon>
    </lineage>
</organism>
<evidence type="ECO:0000313" key="3">
    <source>
        <dbReference type="Proteomes" id="UP000677918"/>
    </source>
</evidence>
<name>A0A8J4H4D9_9BACL</name>
<evidence type="ECO:0000256" key="1">
    <source>
        <dbReference type="SAM" id="Phobius"/>
    </source>
</evidence>
<accession>A0A8J4H4D9</accession>